<evidence type="ECO:0000256" key="8">
    <source>
        <dbReference type="RuleBase" id="RU366036"/>
    </source>
</evidence>
<evidence type="ECO:0000313" key="11">
    <source>
        <dbReference type="Proteomes" id="UP000031516"/>
    </source>
</evidence>
<dbReference type="Pfam" id="PF11221">
    <property type="entry name" value="Med21"/>
    <property type="match status" value="1"/>
</dbReference>
<dbReference type="AlphaFoldDB" id="A0A0A8L0G2"/>
<dbReference type="SUPFAM" id="SSF140718">
    <property type="entry name" value="Mediator hinge subcomplex-like"/>
    <property type="match status" value="1"/>
</dbReference>
<dbReference type="GO" id="GO:0006357">
    <property type="term" value="P:regulation of transcription by RNA polymerase II"/>
    <property type="evidence" value="ECO:0007669"/>
    <property type="project" value="TreeGrafter"/>
</dbReference>
<evidence type="ECO:0000256" key="9">
    <source>
        <dbReference type="SAM" id="Coils"/>
    </source>
</evidence>
<comment type="subcellular location">
    <subcellularLocation>
        <location evidence="1 8">Nucleus</location>
    </subcellularLocation>
</comment>
<dbReference type="GO" id="GO:0003712">
    <property type="term" value="F:transcription coregulator activity"/>
    <property type="evidence" value="ECO:0007669"/>
    <property type="project" value="TreeGrafter"/>
</dbReference>
<dbReference type="Gene3D" id="6.10.280.10">
    <property type="entry name" value="Mediator complex, subunit Med21"/>
    <property type="match status" value="1"/>
</dbReference>
<protein>
    <recommendedName>
        <fullName evidence="3 8">Mediator of RNA polymerase II transcription subunit 21</fullName>
    </recommendedName>
</protein>
<evidence type="ECO:0000256" key="3">
    <source>
        <dbReference type="ARBA" id="ARBA00019691"/>
    </source>
</evidence>
<evidence type="ECO:0000256" key="7">
    <source>
        <dbReference type="ARBA" id="ARBA00023242"/>
    </source>
</evidence>
<comment type="similarity">
    <text evidence="2 8">Belongs to the Mediator complex subunit 21 family.</text>
</comment>
<evidence type="ECO:0000256" key="6">
    <source>
        <dbReference type="ARBA" id="ARBA00023163"/>
    </source>
</evidence>
<dbReference type="PANTHER" id="PTHR13381">
    <property type="entry name" value="RNA POLYMERASE II HOLOENZYME COMPONENT SRB7"/>
    <property type="match status" value="1"/>
</dbReference>
<gene>
    <name evidence="10" type="ORF">KLDO_g668</name>
</gene>
<name>A0A0A8L0G2_9SACH</name>
<dbReference type="GO" id="GO:0016592">
    <property type="term" value="C:mediator complex"/>
    <property type="evidence" value="ECO:0007669"/>
    <property type="project" value="UniProtKB-UniRule"/>
</dbReference>
<comment type="caution">
    <text evidence="10">The sequence shown here is derived from an EMBL/GenBank/DDBJ whole genome shotgun (WGS) entry which is preliminary data.</text>
</comment>
<evidence type="ECO:0000256" key="1">
    <source>
        <dbReference type="ARBA" id="ARBA00004123"/>
    </source>
</evidence>
<proteinExistence type="inferred from homology"/>
<keyword evidence="9" id="KW-0175">Coiled coil</keyword>
<keyword evidence="11" id="KW-1185">Reference proteome</keyword>
<dbReference type="Proteomes" id="UP000031516">
    <property type="component" value="Unassembled WGS sequence"/>
</dbReference>
<sequence length="143" mass="16448">MTDRLTQLQICLDQMMEQFCGAVNYIDKNHGFEPSNEAEEHMSDPQAHIVDEKEFDKNIDELTTDMILKTRQIMALIDSLPGVDVSAQEQLHRIDSLQKQLIKMEKDKIDAIKRKDRLLEKVRDLTKNFTVGINDSKAETNSA</sequence>
<keyword evidence="4 8" id="KW-0805">Transcription regulation</keyword>
<keyword evidence="5 8" id="KW-0010">Activator</keyword>
<evidence type="ECO:0000313" key="10">
    <source>
        <dbReference type="EMBL" id="CDO92348.1"/>
    </source>
</evidence>
<keyword evidence="6 8" id="KW-0804">Transcription</keyword>
<evidence type="ECO:0000256" key="5">
    <source>
        <dbReference type="ARBA" id="ARBA00023159"/>
    </source>
</evidence>
<feature type="coiled-coil region" evidence="9">
    <location>
        <begin position="87"/>
        <end position="128"/>
    </location>
</feature>
<reference evidence="10 11" key="1">
    <citation type="submission" date="2014-03" db="EMBL/GenBank/DDBJ databases">
        <title>The genome of Kluyveromyces dobzhanskii.</title>
        <authorList>
            <person name="Nystedt B."/>
            <person name="Astrom S."/>
        </authorList>
    </citation>
    <scope>NUCLEOTIDE SEQUENCE [LARGE SCALE GENOMIC DNA]</scope>
    <source>
        <strain evidence="10 11">CBS 2104</strain>
    </source>
</reference>
<evidence type="ECO:0000256" key="2">
    <source>
        <dbReference type="ARBA" id="ARBA00005770"/>
    </source>
</evidence>
<accession>A0A0A8L0G2</accession>
<evidence type="ECO:0000256" key="4">
    <source>
        <dbReference type="ARBA" id="ARBA00023015"/>
    </source>
</evidence>
<dbReference type="InterPro" id="IPR037212">
    <property type="entry name" value="Med7/Med21-like"/>
</dbReference>
<comment type="function">
    <text evidence="8">Component of the Mediator complex, a coactivator involved in the regulated transcription of nearly all RNA polymerase II-dependent genes. Mediator functions as a bridge to convey information from gene-specific regulatory proteins to the basal RNA polymerase II transcription machinery. Mediator is recruited to promoters by direct interactions with regulatory proteins and serves as a scaffold for the assembly of a functional preinitiation complex with RNA polymerase II and the general transcription factors.</text>
</comment>
<comment type="subunit">
    <text evidence="8">Component of the Mediator complex.</text>
</comment>
<dbReference type="EMBL" id="CCBQ010000013">
    <property type="protein sequence ID" value="CDO92348.1"/>
    <property type="molecule type" value="Genomic_DNA"/>
</dbReference>
<keyword evidence="7 8" id="KW-0539">Nucleus</keyword>
<organism evidence="10 11">
    <name type="scientific">Kluyveromyces dobzhanskii CBS 2104</name>
    <dbReference type="NCBI Taxonomy" id="1427455"/>
    <lineage>
        <taxon>Eukaryota</taxon>
        <taxon>Fungi</taxon>
        <taxon>Dikarya</taxon>
        <taxon>Ascomycota</taxon>
        <taxon>Saccharomycotina</taxon>
        <taxon>Saccharomycetes</taxon>
        <taxon>Saccharomycetales</taxon>
        <taxon>Saccharomycetaceae</taxon>
        <taxon>Kluyveromyces</taxon>
    </lineage>
</organism>
<dbReference type="InterPro" id="IPR021384">
    <property type="entry name" value="Mediator_Med21"/>
</dbReference>
<dbReference type="PANTHER" id="PTHR13381:SF0">
    <property type="entry name" value="MEDIATOR OF RNA POLYMERASE II TRANSCRIPTION SUBUNIT 21"/>
    <property type="match status" value="1"/>
</dbReference>
<dbReference type="OrthoDB" id="526653at2759"/>